<dbReference type="RefSeq" id="WP_189987358.1">
    <property type="nucleotide sequence ID" value="NZ_BMZS01000001.1"/>
</dbReference>
<dbReference type="InterPro" id="IPR016936">
    <property type="entry name" value="UCP029693"/>
</dbReference>
<sequence length="327" mass="36409">MTRPAVDWDDDYSAPRRRLLPGKGALRWSGWSLVALLVMAVLYYLVGGFVMNVIDDDPAFRPAEAKPGASRAVAAAAALIDREVNQHFWVANDPFFYPSSWLDNTPNYQQGIVYALSRFAIEMTDQIGRTRGSSEADRDLDKAAGLLKYPGDVWIYNISTSLLPTASSEAQYRSARRALLAYNDRLAAGDAVFERRADNLLATIDRIAADLGSASATIDQHLAQPRPLLVDTRVDDVFYGVKGRLYGYFILLREMGDDFEPVLKEKQLDQVWAQMLDSLRQAAVLDPLVVMNGDPDGSLLPNHLAVQGFYLLRARTQLREIGSVLLR</sequence>
<keyword evidence="1" id="KW-0812">Transmembrane</keyword>
<dbReference type="EMBL" id="BMZS01000001">
    <property type="protein sequence ID" value="GHD41244.1"/>
    <property type="molecule type" value="Genomic_DNA"/>
</dbReference>
<evidence type="ECO:0000313" key="3">
    <source>
        <dbReference type="Proteomes" id="UP000630353"/>
    </source>
</evidence>
<evidence type="ECO:0000256" key="1">
    <source>
        <dbReference type="SAM" id="Phobius"/>
    </source>
</evidence>
<comment type="caution">
    <text evidence="2">The sequence shown here is derived from an EMBL/GenBank/DDBJ whole genome shotgun (WGS) entry which is preliminary data.</text>
</comment>
<proteinExistence type="predicted"/>
<reference evidence="2" key="2">
    <citation type="submission" date="2020-09" db="EMBL/GenBank/DDBJ databases">
        <authorList>
            <person name="Sun Q."/>
            <person name="Kim S."/>
        </authorList>
    </citation>
    <scope>NUCLEOTIDE SEQUENCE</scope>
    <source>
        <strain evidence="2">KCTC 42651</strain>
    </source>
</reference>
<organism evidence="2 3">
    <name type="scientific">Thalassobaculum fulvum</name>
    <dbReference type="NCBI Taxonomy" id="1633335"/>
    <lineage>
        <taxon>Bacteria</taxon>
        <taxon>Pseudomonadati</taxon>
        <taxon>Pseudomonadota</taxon>
        <taxon>Alphaproteobacteria</taxon>
        <taxon>Rhodospirillales</taxon>
        <taxon>Thalassobaculaceae</taxon>
        <taxon>Thalassobaculum</taxon>
    </lineage>
</organism>
<keyword evidence="1" id="KW-1133">Transmembrane helix</keyword>
<feature type="transmembrane region" description="Helical" evidence="1">
    <location>
        <begin position="25"/>
        <end position="46"/>
    </location>
</feature>
<keyword evidence="3" id="KW-1185">Reference proteome</keyword>
<evidence type="ECO:0000313" key="2">
    <source>
        <dbReference type="EMBL" id="GHD41244.1"/>
    </source>
</evidence>
<evidence type="ECO:0008006" key="4">
    <source>
        <dbReference type="Google" id="ProtNLM"/>
    </source>
</evidence>
<name>A0A919CP64_9PROT</name>
<dbReference type="AlphaFoldDB" id="A0A919CP64"/>
<reference evidence="2" key="1">
    <citation type="journal article" date="2014" name="Int. J. Syst. Evol. Microbiol.">
        <title>Complete genome sequence of Corynebacterium casei LMG S-19264T (=DSM 44701T), isolated from a smear-ripened cheese.</title>
        <authorList>
            <consortium name="US DOE Joint Genome Institute (JGI-PGF)"/>
            <person name="Walter F."/>
            <person name="Albersmeier A."/>
            <person name="Kalinowski J."/>
            <person name="Ruckert C."/>
        </authorList>
    </citation>
    <scope>NUCLEOTIDE SEQUENCE</scope>
    <source>
        <strain evidence="2">KCTC 42651</strain>
    </source>
</reference>
<keyword evidence="1" id="KW-0472">Membrane</keyword>
<accession>A0A919CP64</accession>
<gene>
    <name evidence="2" type="ORF">GCM10017083_05430</name>
</gene>
<dbReference type="Proteomes" id="UP000630353">
    <property type="component" value="Unassembled WGS sequence"/>
</dbReference>
<dbReference type="Pfam" id="PF10095">
    <property type="entry name" value="DUF2333"/>
    <property type="match status" value="2"/>
</dbReference>
<protein>
    <recommendedName>
        <fullName evidence="4">DUF2333 family protein</fullName>
    </recommendedName>
</protein>